<organism evidence="1 2">
    <name type="scientific">Arthrobacter alpinus</name>
    <dbReference type="NCBI Taxonomy" id="656366"/>
    <lineage>
        <taxon>Bacteria</taxon>
        <taxon>Bacillati</taxon>
        <taxon>Actinomycetota</taxon>
        <taxon>Actinomycetes</taxon>
        <taxon>Micrococcales</taxon>
        <taxon>Micrococcaceae</taxon>
        <taxon>Arthrobacter</taxon>
    </lineage>
</organism>
<evidence type="ECO:0000313" key="1">
    <source>
        <dbReference type="EMBL" id="ALE91843.1"/>
    </source>
</evidence>
<reference evidence="2" key="1">
    <citation type="submission" date="2015-09" db="EMBL/GenBank/DDBJ databases">
        <title>Complete genome of Arthrobacter alpinus strain R3.8.</title>
        <authorList>
            <person name="See-Too W.S."/>
            <person name="Chan K.G."/>
        </authorList>
    </citation>
    <scope>NUCLEOTIDE SEQUENCE [LARGE SCALE GENOMIC DNA]</scope>
    <source>
        <strain evidence="2">R3.8</strain>
    </source>
</reference>
<keyword evidence="2" id="KW-1185">Reference proteome</keyword>
<proteinExistence type="predicted"/>
<dbReference type="PATRIC" id="fig|656366.3.peg.1091"/>
<accession>A0A0M4RAI0</accession>
<name>A0A0M4RAI0_9MICC</name>
<protein>
    <submittedName>
        <fullName evidence="1">Uncharacterized protein</fullName>
    </submittedName>
</protein>
<dbReference type="Proteomes" id="UP000062833">
    <property type="component" value="Chromosome"/>
</dbReference>
<dbReference type="OrthoDB" id="4941494at2"/>
<sequence length="133" mass="15002">MDIQETAVFAAKIQSFDNRNFDAANIAAWQELLAQYTLRDCVKAVSQHFSKSVAWIMPAHVIELVREMEAARRNTFHNGVYPTQADEQSGHWLEASRRLNRAVATGSLSPAAYQRYHDQNLTLDSVLGLVVIQ</sequence>
<gene>
    <name evidence="1" type="ORF">AOC05_05065</name>
</gene>
<evidence type="ECO:0000313" key="2">
    <source>
        <dbReference type="Proteomes" id="UP000062833"/>
    </source>
</evidence>
<dbReference type="KEGG" id="aaq:AOC05_05065"/>
<dbReference type="EMBL" id="CP012677">
    <property type="protein sequence ID" value="ALE91843.1"/>
    <property type="molecule type" value="Genomic_DNA"/>
</dbReference>
<dbReference type="AlphaFoldDB" id="A0A0M4RAI0"/>
<dbReference type="RefSeq" id="WP_062006206.1">
    <property type="nucleotide sequence ID" value="NZ_CP012677.1"/>
</dbReference>